<dbReference type="PANTHER" id="PTHR43252">
    <property type="entry name" value="TRANSCRIPTIONAL REGULATOR YQJI"/>
    <property type="match status" value="1"/>
</dbReference>
<sequence length="183" mass="20164">MTSTTRMLVLGLLRERPMHGYEITQLIAEGELDRWAPVLPGSVYHALGKMERDGLVRTEAEEWTGDRQRTVYAITGEGRAELARLLLGVLAEPPHALRSALPLALSWADVLPREQVLAQVEAALAKLARTREDYRRGREAKAGRSPLAAALFDNADAILDADEHLLRRVLDLLAVSPRGDISG</sequence>
<keyword evidence="3" id="KW-1185">Reference proteome</keyword>
<accession>A0ABW7Z816</accession>
<dbReference type="EMBL" id="JBITGY010000010">
    <property type="protein sequence ID" value="MFI6502819.1"/>
    <property type="molecule type" value="Genomic_DNA"/>
</dbReference>
<feature type="domain" description="Transcription regulator PadR N-terminal" evidence="1">
    <location>
        <begin position="9"/>
        <end position="83"/>
    </location>
</feature>
<dbReference type="PANTHER" id="PTHR43252:SF7">
    <property type="entry name" value="TRANSCRIPTIONAL REGULATOR YQJI"/>
    <property type="match status" value="1"/>
</dbReference>
<comment type="caution">
    <text evidence="2">The sequence shown here is derived from an EMBL/GenBank/DDBJ whole genome shotgun (WGS) entry which is preliminary data.</text>
</comment>
<dbReference type="Proteomes" id="UP001612741">
    <property type="component" value="Unassembled WGS sequence"/>
</dbReference>
<dbReference type="InterPro" id="IPR036390">
    <property type="entry name" value="WH_DNA-bd_sf"/>
</dbReference>
<dbReference type="InterPro" id="IPR005149">
    <property type="entry name" value="Tscrpt_reg_PadR_N"/>
</dbReference>
<proteinExistence type="predicted"/>
<evidence type="ECO:0000313" key="2">
    <source>
        <dbReference type="EMBL" id="MFI6502819.1"/>
    </source>
</evidence>
<evidence type="ECO:0000313" key="3">
    <source>
        <dbReference type="Proteomes" id="UP001612741"/>
    </source>
</evidence>
<organism evidence="2 3">
    <name type="scientific">Nonomuraea typhae</name>
    <dbReference type="NCBI Taxonomy" id="2603600"/>
    <lineage>
        <taxon>Bacteria</taxon>
        <taxon>Bacillati</taxon>
        <taxon>Actinomycetota</taxon>
        <taxon>Actinomycetes</taxon>
        <taxon>Streptosporangiales</taxon>
        <taxon>Streptosporangiaceae</taxon>
        <taxon>Nonomuraea</taxon>
    </lineage>
</organism>
<gene>
    <name evidence="2" type="ORF">ACIBG2_35945</name>
</gene>
<dbReference type="SUPFAM" id="SSF46785">
    <property type="entry name" value="Winged helix' DNA-binding domain"/>
    <property type="match status" value="1"/>
</dbReference>
<dbReference type="Pfam" id="PF03551">
    <property type="entry name" value="PadR"/>
    <property type="match status" value="1"/>
</dbReference>
<evidence type="ECO:0000259" key="1">
    <source>
        <dbReference type="Pfam" id="PF03551"/>
    </source>
</evidence>
<protein>
    <submittedName>
        <fullName evidence="2">PadR family transcriptional regulator</fullName>
    </submittedName>
</protein>
<dbReference type="RefSeq" id="WP_397088373.1">
    <property type="nucleotide sequence ID" value="NZ_JBITGY010000010.1"/>
</dbReference>
<reference evidence="2 3" key="1">
    <citation type="submission" date="2024-10" db="EMBL/GenBank/DDBJ databases">
        <title>The Natural Products Discovery Center: Release of the First 8490 Sequenced Strains for Exploring Actinobacteria Biosynthetic Diversity.</title>
        <authorList>
            <person name="Kalkreuter E."/>
            <person name="Kautsar S.A."/>
            <person name="Yang D."/>
            <person name="Bader C.D."/>
            <person name="Teijaro C.N."/>
            <person name="Fluegel L."/>
            <person name="Davis C.M."/>
            <person name="Simpson J.R."/>
            <person name="Lauterbach L."/>
            <person name="Steele A.D."/>
            <person name="Gui C."/>
            <person name="Meng S."/>
            <person name="Li G."/>
            <person name="Viehrig K."/>
            <person name="Ye F."/>
            <person name="Su P."/>
            <person name="Kiefer A.F."/>
            <person name="Nichols A."/>
            <person name="Cepeda A.J."/>
            <person name="Yan W."/>
            <person name="Fan B."/>
            <person name="Jiang Y."/>
            <person name="Adhikari A."/>
            <person name="Zheng C.-J."/>
            <person name="Schuster L."/>
            <person name="Cowan T.M."/>
            <person name="Smanski M.J."/>
            <person name="Chevrette M.G."/>
            <person name="De Carvalho L.P.S."/>
            <person name="Shen B."/>
        </authorList>
    </citation>
    <scope>NUCLEOTIDE SEQUENCE [LARGE SCALE GENOMIC DNA]</scope>
    <source>
        <strain evidence="2 3">NPDC050545</strain>
    </source>
</reference>
<dbReference type="InterPro" id="IPR036388">
    <property type="entry name" value="WH-like_DNA-bd_sf"/>
</dbReference>
<name>A0ABW7Z816_9ACTN</name>
<dbReference type="Gene3D" id="1.10.10.10">
    <property type="entry name" value="Winged helix-like DNA-binding domain superfamily/Winged helix DNA-binding domain"/>
    <property type="match status" value="1"/>
</dbReference>